<dbReference type="AlphaFoldDB" id="A0A0F9HTU2"/>
<accession>A0A0F9HTU2</accession>
<protein>
    <submittedName>
        <fullName evidence="1">Uncharacterized protein</fullName>
    </submittedName>
</protein>
<evidence type="ECO:0000313" key="1">
    <source>
        <dbReference type="EMBL" id="KKM06572.1"/>
    </source>
</evidence>
<dbReference type="EMBL" id="LAZR01015961">
    <property type="protein sequence ID" value="KKM06572.1"/>
    <property type="molecule type" value="Genomic_DNA"/>
</dbReference>
<sequence length="114" mass="13212">MKFNNQNYKSTETSELVDEPDLKGLLEKVPDTEELVSSQHPINYTLDYSKVTLNSINKGELDEYIKRIPIAIFTATLVEKDRILKKMDPLKNEDSIIKAYIKSFTVYINLTIRK</sequence>
<proteinExistence type="predicted"/>
<reference evidence="1" key="1">
    <citation type="journal article" date="2015" name="Nature">
        <title>Complex archaea that bridge the gap between prokaryotes and eukaryotes.</title>
        <authorList>
            <person name="Spang A."/>
            <person name="Saw J.H."/>
            <person name="Jorgensen S.L."/>
            <person name="Zaremba-Niedzwiedzka K."/>
            <person name="Martijn J."/>
            <person name="Lind A.E."/>
            <person name="van Eijk R."/>
            <person name="Schleper C."/>
            <person name="Guy L."/>
            <person name="Ettema T.J."/>
        </authorList>
    </citation>
    <scope>NUCLEOTIDE SEQUENCE</scope>
</reference>
<comment type="caution">
    <text evidence="1">The sequence shown here is derived from an EMBL/GenBank/DDBJ whole genome shotgun (WGS) entry which is preliminary data.</text>
</comment>
<gene>
    <name evidence="1" type="ORF">LCGC14_1742640</name>
</gene>
<name>A0A0F9HTU2_9ZZZZ</name>
<organism evidence="1">
    <name type="scientific">marine sediment metagenome</name>
    <dbReference type="NCBI Taxonomy" id="412755"/>
    <lineage>
        <taxon>unclassified sequences</taxon>
        <taxon>metagenomes</taxon>
        <taxon>ecological metagenomes</taxon>
    </lineage>
</organism>